<evidence type="ECO:0000256" key="1">
    <source>
        <dbReference type="ARBA" id="ARBA00008812"/>
    </source>
</evidence>
<organism evidence="3 4">
    <name type="scientific">Rhodococcus antarcticus</name>
    <dbReference type="NCBI Taxonomy" id="2987751"/>
    <lineage>
        <taxon>Bacteria</taxon>
        <taxon>Bacillati</taxon>
        <taxon>Actinomycetota</taxon>
        <taxon>Actinomycetes</taxon>
        <taxon>Mycobacteriales</taxon>
        <taxon>Nocardiaceae</taxon>
        <taxon>Rhodococcus</taxon>
    </lineage>
</organism>
<dbReference type="SMART" id="SM00867">
    <property type="entry name" value="YceI"/>
    <property type="match status" value="1"/>
</dbReference>
<dbReference type="EMBL" id="CP110615">
    <property type="protein sequence ID" value="UZJ24752.1"/>
    <property type="molecule type" value="Genomic_DNA"/>
</dbReference>
<dbReference type="InterPro" id="IPR007372">
    <property type="entry name" value="Lipid/polyisoprenoid-bd_YceI"/>
</dbReference>
<dbReference type="SUPFAM" id="SSF101874">
    <property type="entry name" value="YceI-like"/>
    <property type="match status" value="1"/>
</dbReference>
<dbReference type="RefSeq" id="WP_265382858.1">
    <property type="nucleotide sequence ID" value="NZ_CP110615.1"/>
</dbReference>
<feature type="domain" description="Lipid/polyisoprenoid-binding YceI-like" evidence="2">
    <location>
        <begin position="14"/>
        <end position="180"/>
    </location>
</feature>
<evidence type="ECO:0000313" key="3">
    <source>
        <dbReference type="EMBL" id="UZJ24752.1"/>
    </source>
</evidence>
<dbReference type="Pfam" id="PF04264">
    <property type="entry name" value="YceI"/>
    <property type="match status" value="1"/>
</dbReference>
<gene>
    <name evidence="3" type="ORF">RHODO2019_16845</name>
</gene>
<dbReference type="PANTHER" id="PTHR34406">
    <property type="entry name" value="PROTEIN YCEI"/>
    <property type="match status" value="1"/>
</dbReference>
<comment type="similarity">
    <text evidence="1">Belongs to the UPF0312 family.</text>
</comment>
<evidence type="ECO:0000313" key="4">
    <source>
        <dbReference type="Proteomes" id="UP001164965"/>
    </source>
</evidence>
<name>A0ABY6NZB9_9NOCA</name>
<reference evidence="3" key="1">
    <citation type="submission" date="2022-10" db="EMBL/GenBank/DDBJ databases">
        <title>Rhodococcus sp.75.</title>
        <authorList>
            <person name="Sun M."/>
        </authorList>
    </citation>
    <scope>NUCLEOTIDE SEQUENCE</scope>
    <source>
        <strain evidence="3">75</strain>
    </source>
</reference>
<protein>
    <submittedName>
        <fullName evidence="3">YceI family protein</fullName>
    </submittedName>
</protein>
<sequence>MTTAVSLPGLTTGTWAIDPTHSSVAFSVRHLMVSKVKGTFDTFSGAITVGEDGTQVVTAEIDVSSFNTKNAQRDGHVRSADFLEVSTFPTMSFTSTGLRAQGGDVVVEGELTLHGVTRAVELELEYSGVNPGMGAGTVAGFEAKTTIERGDFGISLQMPLEGGGVVVGEKVTITLDIEAVLQS</sequence>
<keyword evidence="4" id="KW-1185">Reference proteome</keyword>
<evidence type="ECO:0000259" key="2">
    <source>
        <dbReference type="SMART" id="SM00867"/>
    </source>
</evidence>
<dbReference type="InterPro" id="IPR036761">
    <property type="entry name" value="TTHA0802/YceI-like_sf"/>
</dbReference>
<accession>A0ABY6NZB9</accession>
<dbReference type="Gene3D" id="2.40.128.110">
    <property type="entry name" value="Lipid/polyisoprenoid-binding, YceI-like"/>
    <property type="match status" value="1"/>
</dbReference>
<proteinExistence type="inferred from homology"/>
<dbReference type="Proteomes" id="UP001164965">
    <property type="component" value="Chromosome"/>
</dbReference>
<dbReference type="PANTHER" id="PTHR34406:SF1">
    <property type="entry name" value="PROTEIN YCEI"/>
    <property type="match status" value="1"/>
</dbReference>